<comment type="cofactor">
    <cofactor evidence="1 4">
        <name>a divalent metal cation</name>
        <dbReference type="ChEBI" id="CHEBI:60240"/>
    </cofactor>
</comment>
<dbReference type="GO" id="GO:0009117">
    <property type="term" value="P:nucleotide metabolic process"/>
    <property type="evidence" value="ECO:0007669"/>
    <property type="project" value="UniProtKB-KW"/>
</dbReference>
<evidence type="ECO:0000256" key="3">
    <source>
        <dbReference type="ARBA" id="ARBA00023080"/>
    </source>
</evidence>
<dbReference type="Proteomes" id="UP001143545">
    <property type="component" value="Unassembled WGS sequence"/>
</dbReference>
<evidence type="ECO:0000256" key="1">
    <source>
        <dbReference type="ARBA" id="ARBA00001968"/>
    </source>
</evidence>
<keyword evidence="6" id="KW-1185">Reference proteome</keyword>
<comment type="caution">
    <text evidence="5">The sequence shown here is derived from an EMBL/GenBank/DDBJ whole genome shotgun (WGS) entry which is preliminary data.</text>
</comment>
<protein>
    <recommendedName>
        <fullName evidence="4">dTTP/UTP pyrophosphatase</fullName>
        <shortName evidence="4">dTTPase/UTPase</shortName>
        <ecNumber evidence="4">3.6.1.9</ecNumber>
    </recommendedName>
    <alternativeName>
        <fullName evidence="4">Nucleoside triphosphate pyrophosphatase</fullName>
    </alternativeName>
    <alternativeName>
        <fullName evidence="4">Nucleotide pyrophosphatase</fullName>
        <shortName evidence="4">Nucleotide PPase</shortName>
    </alternativeName>
</protein>
<dbReference type="PIRSF" id="PIRSF006305">
    <property type="entry name" value="Maf"/>
    <property type="match status" value="1"/>
</dbReference>
<feature type="site" description="Important for substrate specificity" evidence="4">
    <location>
        <position position="160"/>
    </location>
</feature>
<dbReference type="SUPFAM" id="SSF52972">
    <property type="entry name" value="ITPase-like"/>
    <property type="match status" value="1"/>
</dbReference>
<dbReference type="CDD" id="cd00555">
    <property type="entry name" value="Maf"/>
    <property type="match status" value="1"/>
</dbReference>
<dbReference type="EMBL" id="BRVP01000002">
    <property type="protein sequence ID" value="GLB51382.1"/>
    <property type="molecule type" value="Genomic_DNA"/>
</dbReference>
<comment type="catalytic activity">
    <reaction evidence="4">
        <text>UTP + H2O = UMP + diphosphate + H(+)</text>
        <dbReference type="Rhea" id="RHEA:29395"/>
        <dbReference type="ChEBI" id="CHEBI:15377"/>
        <dbReference type="ChEBI" id="CHEBI:15378"/>
        <dbReference type="ChEBI" id="CHEBI:33019"/>
        <dbReference type="ChEBI" id="CHEBI:46398"/>
        <dbReference type="ChEBI" id="CHEBI:57865"/>
        <dbReference type="EC" id="3.6.1.9"/>
    </reaction>
</comment>
<dbReference type="InterPro" id="IPR003697">
    <property type="entry name" value="Maf-like"/>
</dbReference>
<dbReference type="NCBIfam" id="TIGR00172">
    <property type="entry name" value="maf"/>
    <property type="match status" value="1"/>
</dbReference>
<keyword evidence="2 4" id="KW-0378">Hydrolase</keyword>
<evidence type="ECO:0000256" key="4">
    <source>
        <dbReference type="HAMAP-Rule" id="MF_00528"/>
    </source>
</evidence>
<name>A0A9W6EUI8_9FLAO</name>
<dbReference type="RefSeq" id="WP_281751864.1">
    <property type="nucleotide sequence ID" value="NZ_BRVP01000002.1"/>
</dbReference>
<feature type="site" description="Important for substrate specificity" evidence="4">
    <location>
        <position position="78"/>
    </location>
</feature>
<dbReference type="HAMAP" id="MF_00528">
    <property type="entry name" value="Maf"/>
    <property type="match status" value="1"/>
</dbReference>
<dbReference type="AlphaFoldDB" id="A0A9W6EUI8"/>
<evidence type="ECO:0000313" key="6">
    <source>
        <dbReference type="Proteomes" id="UP001143545"/>
    </source>
</evidence>
<proteinExistence type="inferred from homology"/>
<gene>
    <name evidence="5" type="ORF">NBRC110019_04210</name>
</gene>
<dbReference type="GO" id="GO:0005737">
    <property type="term" value="C:cytoplasm"/>
    <property type="evidence" value="ECO:0007669"/>
    <property type="project" value="UniProtKB-SubCell"/>
</dbReference>
<reference evidence="5" key="1">
    <citation type="submission" date="2022-07" db="EMBL/GenBank/DDBJ databases">
        <title>Taxonomy of Novel Oxalotrophic and Methylotrophic Bacteria.</title>
        <authorList>
            <person name="Sahin N."/>
            <person name="Tani A."/>
        </authorList>
    </citation>
    <scope>NUCLEOTIDE SEQUENCE</scope>
    <source>
        <strain evidence="5">AM327</strain>
    </source>
</reference>
<dbReference type="Gene3D" id="3.90.950.10">
    <property type="match status" value="1"/>
</dbReference>
<accession>A0A9W6EUI8</accession>
<comment type="subcellular location">
    <subcellularLocation>
        <location evidence="4">Cytoplasm</location>
    </subcellularLocation>
</comment>
<comment type="function">
    <text evidence="4">Nucleoside triphosphate pyrophosphatase that hydrolyzes dTTP and UTP. May have a dual role in cell division arrest and in preventing the incorporation of modified nucleotides into cellular nucleic acids.</text>
</comment>
<dbReference type="PANTHER" id="PTHR43213:SF5">
    <property type="entry name" value="BIFUNCTIONAL DTTP_UTP PYROPHOSPHATASE_METHYLTRANSFERASE PROTEIN-RELATED"/>
    <property type="match status" value="1"/>
</dbReference>
<dbReference type="PANTHER" id="PTHR43213">
    <property type="entry name" value="BIFUNCTIONAL DTTP/UTP PYROPHOSPHATASE/METHYLTRANSFERASE PROTEIN-RELATED"/>
    <property type="match status" value="1"/>
</dbReference>
<organism evidence="5 6">
    <name type="scientific">Neptunitalea chrysea</name>
    <dbReference type="NCBI Taxonomy" id="1647581"/>
    <lineage>
        <taxon>Bacteria</taxon>
        <taxon>Pseudomonadati</taxon>
        <taxon>Bacteroidota</taxon>
        <taxon>Flavobacteriia</taxon>
        <taxon>Flavobacteriales</taxon>
        <taxon>Flavobacteriaceae</taxon>
        <taxon>Neptunitalea</taxon>
    </lineage>
</organism>
<comment type="catalytic activity">
    <reaction evidence="4">
        <text>dTTP + H2O = dTMP + diphosphate + H(+)</text>
        <dbReference type="Rhea" id="RHEA:28534"/>
        <dbReference type="ChEBI" id="CHEBI:15377"/>
        <dbReference type="ChEBI" id="CHEBI:15378"/>
        <dbReference type="ChEBI" id="CHEBI:33019"/>
        <dbReference type="ChEBI" id="CHEBI:37568"/>
        <dbReference type="ChEBI" id="CHEBI:63528"/>
        <dbReference type="EC" id="3.6.1.9"/>
    </reaction>
</comment>
<comment type="similarity">
    <text evidence="4">Belongs to the Maf family. YhdE subfamily.</text>
</comment>
<keyword evidence="3 4" id="KW-0546">Nucleotide metabolism</keyword>
<dbReference type="EC" id="3.6.1.9" evidence="4"/>
<sequence>MIDSFLTSYKIILASNSPRRKQFLTDLKIPFEVKTANIDEVYPDHLVKGEITDYLAKLKAAPLEKDLKDNQILITSDTIVWHNDTALGKPVNEAEAFSMLSNLSGTNHQVISSVCLTTKKQQLVESVTTEVTFKDLTPEEINYYIANYQPFDKAGAYGIQEWIGYIGITSIAGSYNNVVGLPTAKFYELLKKLV</sequence>
<feature type="active site" description="Proton acceptor" evidence="4">
    <location>
        <position position="77"/>
    </location>
</feature>
<evidence type="ECO:0000313" key="5">
    <source>
        <dbReference type="EMBL" id="GLB51382.1"/>
    </source>
</evidence>
<dbReference type="InterPro" id="IPR029001">
    <property type="entry name" value="ITPase-like_fam"/>
</dbReference>
<keyword evidence="4" id="KW-0963">Cytoplasm</keyword>
<evidence type="ECO:0000256" key="2">
    <source>
        <dbReference type="ARBA" id="ARBA00022801"/>
    </source>
</evidence>
<dbReference type="Pfam" id="PF02545">
    <property type="entry name" value="Maf"/>
    <property type="match status" value="1"/>
</dbReference>
<dbReference type="GO" id="GO:0047429">
    <property type="term" value="F:nucleoside triphosphate diphosphatase activity"/>
    <property type="evidence" value="ECO:0007669"/>
    <property type="project" value="UniProtKB-EC"/>
</dbReference>
<comment type="caution">
    <text evidence="4">Lacks conserved residue(s) required for the propagation of feature annotation.</text>
</comment>
<feature type="site" description="Important for substrate specificity" evidence="4">
    <location>
        <position position="19"/>
    </location>
</feature>